<reference evidence="2" key="1">
    <citation type="journal article" date="2020" name="Nat. Commun.">
        <title>Genome assembly of wild tea tree DASZ reveals pedigree and selection history of tea varieties.</title>
        <authorList>
            <person name="Zhang W."/>
            <person name="Zhang Y."/>
            <person name="Qiu H."/>
            <person name="Guo Y."/>
            <person name="Wan H."/>
            <person name="Zhang X."/>
            <person name="Scossa F."/>
            <person name="Alseekh S."/>
            <person name="Zhang Q."/>
            <person name="Wang P."/>
            <person name="Xu L."/>
            <person name="Schmidt M.H."/>
            <person name="Jia X."/>
            <person name="Li D."/>
            <person name="Zhu A."/>
            <person name="Guo F."/>
            <person name="Chen W."/>
            <person name="Ni D."/>
            <person name="Usadel B."/>
            <person name="Fernie A.R."/>
            <person name="Wen W."/>
        </authorList>
    </citation>
    <scope>NUCLEOTIDE SEQUENCE [LARGE SCALE GENOMIC DNA]</scope>
    <source>
        <strain evidence="2">cv. G240</strain>
    </source>
</reference>
<sequence length="167" mass="18405">MHAFSFPLGNPPPCTSLPLFPLLCSSENCTTPKACSVDTVDHHRPSGNPTDHVRMVIDHLLSSRPLIIGRSALHVVDRPSLPAEPVLTAVEGKTRHGNVIQANVCTNTSLIMFVTQRCMFLDSRTTNRAFQCVMAQGTKSCILISNEMQCIETYKGAFNLYHGLIKR</sequence>
<dbReference type="AlphaFoldDB" id="A0A7J7FY24"/>
<keyword evidence="2" id="KW-1185">Reference proteome</keyword>
<dbReference type="EMBL" id="JACBKZ010000014">
    <property type="protein sequence ID" value="KAF5933300.1"/>
    <property type="molecule type" value="Genomic_DNA"/>
</dbReference>
<gene>
    <name evidence="1" type="ORF">HYC85_029471</name>
</gene>
<comment type="caution">
    <text evidence="1">The sequence shown here is derived from an EMBL/GenBank/DDBJ whole genome shotgun (WGS) entry which is preliminary data.</text>
</comment>
<name>A0A7J7FY24_CAMSI</name>
<evidence type="ECO:0000313" key="2">
    <source>
        <dbReference type="Proteomes" id="UP000593564"/>
    </source>
</evidence>
<organism evidence="1 2">
    <name type="scientific">Camellia sinensis</name>
    <name type="common">Tea plant</name>
    <name type="synonym">Thea sinensis</name>
    <dbReference type="NCBI Taxonomy" id="4442"/>
    <lineage>
        <taxon>Eukaryota</taxon>
        <taxon>Viridiplantae</taxon>
        <taxon>Streptophyta</taxon>
        <taxon>Embryophyta</taxon>
        <taxon>Tracheophyta</taxon>
        <taxon>Spermatophyta</taxon>
        <taxon>Magnoliopsida</taxon>
        <taxon>eudicotyledons</taxon>
        <taxon>Gunneridae</taxon>
        <taxon>Pentapetalae</taxon>
        <taxon>asterids</taxon>
        <taxon>Ericales</taxon>
        <taxon>Theaceae</taxon>
        <taxon>Camellia</taxon>
    </lineage>
</organism>
<dbReference type="Proteomes" id="UP000593564">
    <property type="component" value="Unassembled WGS sequence"/>
</dbReference>
<accession>A0A7J7FY24</accession>
<proteinExistence type="predicted"/>
<reference evidence="1 2" key="2">
    <citation type="submission" date="2020-07" db="EMBL/GenBank/DDBJ databases">
        <title>Genome assembly of wild tea tree DASZ reveals pedigree and selection history of tea varieties.</title>
        <authorList>
            <person name="Zhang W."/>
        </authorList>
    </citation>
    <scope>NUCLEOTIDE SEQUENCE [LARGE SCALE GENOMIC DNA]</scope>
    <source>
        <strain evidence="2">cv. G240</strain>
        <tissue evidence="1">Leaf</tissue>
    </source>
</reference>
<evidence type="ECO:0000313" key="1">
    <source>
        <dbReference type="EMBL" id="KAF5933300.1"/>
    </source>
</evidence>
<protein>
    <submittedName>
        <fullName evidence="1">Uncharacterized protein</fullName>
    </submittedName>
</protein>